<evidence type="ECO:0000313" key="8">
    <source>
        <dbReference type="Proteomes" id="UP000277204"/>
    </source>
</evidence>
<accession>A0A183MC40</accession>
<keyword evidence="8" id="KW-1185">Reference proteome</keyword>
<dbReference type="Proteomes" id="UP000277204">
    <property type="component" value="Unassembled WGS sequence"/>
</dbReference>
<dbReference type="PANTHER" id="PTHR13104">
    <property type="entry name" value="MED-6-RELATED"/>
    <property type="match status" value="1"/>
</dbReference>
<keyword evidence="3 6" id="KW-0805">Transcription regulation</keyword>
<comment type="subcellular location">
    <subcellularLocation>
        <location evidence="1 6">Nucleus</location>
    </subcellularLocation>
</comment>
<sequence>MSSQVKEDLYGVSWSNPAWSHFLCSANVLDYFCDLSNPFYDRQCNNEVIRMQRLHPEQLLCMTGVEFYLHHAQVSLSSLKFFKLQTINQHAVDSKQVVCTYLDGSIQPLMNSWMDVTFLVWLIHFFI</sequence>
<dbReference type="Pfam" id="PF04934">
    <property type="entry name" value="Med6"/>
    <property type="match status" value="1"/>
</dbReference>
<dbReference type="InterPro" id="IPR007018">
    <property type="entry name" value="Mediator_Med6"/>
</dbReference>
<dbReference type="AlphaFoldDB" id="A0A183MC40"/>
<evidence type="ECO:0000256" key="1">
    <source>
        <dbReference type="ARBA" id="ARBA00004123"/>
    </source>
</evidence>
<evidence type="ECO:0000256" key="3">
    <source>
        <dbReference type="ARBA" id="ARBA00023015"/>
    </source>
</evidence>
<keyword evidence="5 6" id="KW-0539">Nucleus</keyword>
<dbReference type="InterPro" id="IPR038566">
    <property type="entry name" value="Mediator_Med6_sf"/>
</dbReference>
<evidence type="ECO:0000313" key="7">
    <source>
        <dbReference type="EMBL" id="VDP07339.1"/>
    </source>
</evidence>
<dbReference type="GO" id="GO:0016592">
    <property type="term" value="C:mediator complex"/>
    <property type="evidence" value="ECO:0007669"/>
    <property type="project" value="InterPro"/>
</dbReference>
<proteinExistence type="inferred from homology"/>
<name>A0A183MC40_9TREM</name>
<gene>
    <name evidence="6" type="primary">MED6</name>
    <name evidence="7" type="ORF">SMRZ_LOCUS13615</name>
</gene>
<reference evidence="7 8" key="1">
    <citation type="submission" date="2018-11" db="EMBL/GenBank/DDBJ databases">
        <authorList>
            <consortium name="Pathogen Informatics"/>
        </authorList>
    </citation>
    <scope>NUCLEOTIDE SEQUENCE [LARGE SCALE GENOMIC DNA]</scope>
    <source>
        <strain evidence="7 8">Zambia</strain>
    </source>
</reference>
<dbReference type="Gene3D" id="3.10.450.580">
    <property type="entry name" value="Mediator complex, subunit Med6"/>
    <property type="match status" value="1"/>
</dbReference>
<evidence type="ECO:0000256" key="4">
    <source>
        <dbReference type="ARBA" id="ARBA00023163"/>
    </source>
</evidence>
<dbReference type="GO" id="GO:0006357">
    <property type="term" value="P:regulation of transcription by RNA polymerase II"/>
    <property type="evidence" value="ECO:0007669"/>
    <property type="project" value="InterPro"/>
</dbReference>
<evidence type="ECO:0000256" key="5">
    <source>
        <dbReference type="ARBA" id="ARBA00023242"/>
    </source>
</evidence>
<comment type="function">
    <text evidence="6">Component of the Mediator complex, a coactivator involved in the regulated transcription of nearly all RNA polymerase II-dependent genes. Mediator functions as a bridge to convey information from gene-specific regulatory proteins to the basal RNA polymerase II transcription machinery. Mediator is recruited to promoters by direct interactions with regulatory proteins and serves as a scaffold for the assembly of a functional preinitiation complex with RNA polymerase II and the general transcription factors.</text>
</comment>
<protein>
    <recommendedName>
        <fullName evidence="6">Mediator of RNA polymerase II transcription subunit 6</fullName>
    </recommendedName>
    <alternativeName>
        <fullName evidence="6">Mediator complex subunit 6</fullName>
    </alternativeName>
</protein>
<keyword evidence="4 6" id="KW-0804">Transcription</keyword>
<keyword evidence="6" id="KW-0010">Activator</keyword>
<comment type="similarity">
    <text evidence="2 6">Belongs to the Mediator complex subunit 6 family.</text>
</comment>
<evidence type="ECO:0000256" key="6">
    <source>
        <dbReference type="RuleBase" id="RU364143"/>
    </source>
</evidence>
<evidence type="ECO:0000256" key="2">
    <source>
        <dbReference type="ARBA" id="ARBA00007526"/>
    </source>
</evidence>
<comment type="subunit">
    <text evidence="6">Component of the Mediator complex.</text>
</comment>
<organism evidence="7 8">
    <name type="scientific">Schistosoma margrebowiei</name>
    <dbReference type="NCBI Taxonomy" id="48269"/>
    <lineage>
        <taxon>Eukaryota</taxon>
        <taxon>Metazoa</taxon>
        <taxon>Spiralia</taxon>
        <taxon>Lophotrochozoa</taxon>
        <taxon>Platyhelminthes</taxon>
        <taxon>Trematoda</taxon>
        <taxon>Digenea</taxon>
        <taxon>Strigeidida</taxon>
        <taxon>Schistosomatoidea</taxon>
        <taxon>Schistosomatidae</taxon>
        <taxon>Schistosoma</taxon>
    </lineage>
</organism>
<dbReference type="GO" id="GO:0003712">
    <property type="term" value="F:transcription coregulator activity"/>
    <property type="evidence" value="ECO:0007669"/>
    <property type="project" value="InterPro"/>
</dbReference>
<dbReference type="EMBL" id="UZAI01010567">
    <property type="protein sequence ID" value="VDP07339.1"/>
    <property type="molecule type" value="Genomic_DNA"/>
</dbReference>